<proteinExistence type="predicted"/>
<dbReference type="EMBL" id="JARLKY010000147">
    <property type="protein sequence ID" value="MEC0232658.1"/>
    <property type="molecule type" value="Genomic_DNA"/>
</dbReference>
<dbReference type="RefSeq" id="WP_326076864.1">
    <property type="nucleotide sequence ID" value="NZ_JARLKY010000147.1"/>
</dbReference>
<reference evidence="1 2" key="1">
    <citation type="submission" date="2023-03" db="EMBL/GenBank/DDBJ databases">
        <title>Bacillus Genome Sequencing.</title>
        <authorList>
            <person name="Dunlap C."/>
        </authorList>
    </citation>
    <scope>NUCLEOTIDE SEQUENCE [LARGE SCALE GENOMIC DNA]</scope>
    <source>
        <strain evidence="1 2">BD-533</strain>
    </source>
</reference>
<sequence length="124" mass="14661">MDEVQRFIVKNQHQFGYIMQEASRQWIAKDPVGALTVGDCHSVVKKYGQYHELLEKNEKLEKNQKELARVIARNLIAWDTSKDKREGLLPEVYLTNKWIYKQLTGEEYVQHKAMKKFQIGDEYS</sequence>
<gene>
    <name evidence="1" type="ORF">P4I72_36715</name>
</gene>
<dbReference type="Proteomes" id="UP001338137">
    <property type="component" value="Unassembled WGS sequence"/>
</dbReference>
<comment type="caution">
    <text evidence="1">The sequence shown here is derived from an EMBL/GenBank/DDBJ whole genome shotgun (WGS) entry which is preliminary data.</text>
</comment>
<name>A0ABU6GEL6_9BACL</name>
<organism evidence="1 2">
    <name type="scientific">Paenibacillus alba</name>
    <dbReference type="NCBI Taxonomy" id="1197127"/>
    <lineage>
        <taxon>Bacteria</taxon>
        <taxon>Bacillati</taxon>
        <taxon>Bacillota</taxon>
        <taxon>Bacilli</taxon>
        <taxon>Bacillales</taxon>
        <taxon>Paenibacillaceae</taxon>
        <taxon>Paenibacillus</taxon>
    </lineage>
</organism>
<evidence type="ECO:0000313" key="2">
    <source>
        <dbReference type="Proteomes" id="UP001338137"/>
    </source>
</evidence>
<protein>
    <submittedName>
        <fullName evidence="1">Uncharacterized protein</fullName>
    </submittedName>
</protein>
<keyword evidence="2" id="KW-1185">Reference proteome</keyword>
<evidence type="ECO:0000313" key="1">
    <source>
        <dbReference type="EMBL" id="MEC0232658.1"/>
    </source>
</evidence>
<accession>A0ABU6GEL6</accession>